<proteinExistence type="inferred from homology"/>
<comment type="caution">
    <text evidence="7">The sequence shown here is derived from an EMBL/GenBank/DDBJ whole genome shotgun (WGS) entry which is preliminary data.</text>
</comment>
<dbReference type="InterPro" id="IPR000415">
    <property type="entry name" value="Nitroreductase-like"/>
</dbReference>
<dbReference type="InterPro" id="IPR016446">
    <property type="entry name" value="Flavin_OxRdtase_Frp"/>
</dbReference>
<dbReference type="EMBL" id="AZDH01000006">
    <property type="protein sequence ID" value="KRK52725.1"/>
    <property type="molecule type" value="Genomic_DNA"/>
</dbReference>
<dbReference type="PANTHER" id="PTHR43425">
    <property type="entry name" value="OXYGEN-INSENSITIVE NADPH NITROREDUCTASE"/>
    <property type="match status" value="1"/>
</dbReference>
<evidence type="ECO:0000256" key="5">
    <source>
        <dbReference type="PIRNR" id="PIRNR005426"/>
    </source>
</evidence>
<evidence type="ECO:0000256" key="4">
    <source>
        <dbReference type="ARBA" id="ARBA00023002"/>
    </source>
</evidence>
<dbReference type="Gene3D" id="3.40.109.10">
    <property type="entry name" value="NADH Oxidase"/>
    <property type="match status" value="1"/>
</dbReference>
<evidence type="ECO:0000256" key="2">
    <source>
        <dbReference type="ARBA" id="ARBA00022630"/>
    </source>
</evidence>
<dbReference type="PANTHER" id="PTHR43425:SF3">
    <property type="entry name" value="NADPH-DEPENDENT OXIDOREDUCTASE"/>
    <property type="match status" value="1"/>
</dbReference>
<keyword evidence="2 5" id="KW-0285">Flavoprotein</keyword>
<evidence type="ECO:0000256" key="1">
    <source>
        <dbReference type="ARBA" id="ARBA00008366"/>
    </source>
</evidence>
<reference evidence="7 8" key="1">
    <citation type="journal article" date="2015" name="Genome Announc.">
        <title>Expanding the biotechnology potential of lactobacilli through comparative genomics of 213 strains and associated genera.</title>
        <authorList>
            <person name="Sun Z."/>
            <person name="Harris H.M."/>
            <person name="McCann A."/>
            <person name="Guo C."/>
            <person name="Argimon S."/>
            <person name="Zhang W."/>
            <person name="Yang X."/>
            <person name="Jeffery I.B."/>
            <person name="Cooney J.C."/>
            <person name="Kagawa T.F."/>
            <person name="Liu W."/>
            <person name="Song Y."/>
            <person name="Salvetti E."/>
            <person name="Wrobel A."/>
            <person name="Rasinkangas P."/>
            <person name="Parkhill J."/>
            <person name="Rea M.C."/>
            <person name="O'Sullivan O."/>
            <person name="Ritari J."/>
            <person name="Douillard F.P."/>
            <person name="Paul Ross R."/>
            <person name="Yang R."/>
            <person name="Briner A.E."/>
            <person name="Felis G.E."/>
            <person name="de Vos W.M."/>
            <person name="Barrangou R."/>
            <person name="Klaenhammer T.R."/>
            <person name="Caufield P.W."/>
            <person name="Cui Y."/>
            <person name="Zhang H."/>
            <person name="O'Toole P.W."/>
        </authorList>
    </citation>
    <scope>NUCLEOTIDE SEQUENCE [LARGE SCALE GENOMIC DNA]</scope>
    <source>
        <strain evidence="7 8">DSM 13961</strain>
    </source>
</reference>
<protein>
    <submittedName>
        <fullName evidence="7">Nadph-flavin oxidoreductase</fullName>
    </submittedName>
</protein>
<keyword evidence="8" id="KW-1185">Reference proteome</keyword>
<evidence type="ECO:0000313" key="8">
    <source>
        <dbReference type="Proteomes" id="UP000051499"/>
    </source>
</evidence>
<dbReference type="InterPro" id="IPR029479">
    <property type="entry name" value="Nitroreductase"/>
</dbReference>
<evidence type="ECO:0000259" key="6">
    <source>
        <dbReference type="Pfam" id="PF00881"/>
    </source>
</evidence>
<keyword evidence="4 5" id="KW-0560">Oxidoreductase</keyword>
<dbReference type="Proteomes" id="UP000051499">
    <property type="component" value="Unassembled WGS sequence"/>
</dbReference>
<dbReference type="NCBIfam" id="NF008033">
    <property type="entry name" value="PRK10765.1"/>
    <property type="match status" value="1"/>
</dbReference>
<sequence length="251" mass="28377">MGVNIMNQTLETIYQHVSVRSFTEEKLTQNEIKELVTAAQSAATASYQQSYSIIGITDDKIKSKIAEYAGNQPFIKESPELFIFIADLHRNKEMSKRLGIDVSRAIENVDATIVGAVDASIAAQNMVIAAESMGLGTCYIGGVRDGIEEISKLLEIPNDAYPVFGLVIGHPDQRNDLKPRIPFDGIYTTNKYFKDESKIIDDYNEETRSYYQNRSGRKSNRTWADTSIKSIEKHPRDYMKRFLNKRGLAKY</sequence>
<name>A0ABR5NVJ4_9LACO</name>
<accession>A0ABR5NVJ4</accession>
<dbReference type="PIRSF" id="PIRSF005426">
    <property type="entry name" value="Frp"/>
    <property type="match status" value="1"/>
</dbReference>
<keyword evidence="5" id="KW-0521">NADP</keyword>
<comment type="similarity">
    <text evidence="1 5">Belongs to the flavin oxidoreductase frp family.</text>
</comment>
<keyword evidence="3 5" id="KW-0288">FMN</keyword>
<dbReference type="Pfam" id="PF00881">
    <property type="entry name" value="Nitroreductase"/>
    <property type="match status" value="1"/>
</dbReference>
<feature type="domain" description="Nitroreductase" evidence="6">
    <location>
        <begin position="14"/>
        <end position="170"/>
    </location>
</feature>
<organism evidence="7 8">
    <name type="scientific">Companilactobacillus kimchii DSM 13961 = JCM 10707</name>
    <dbReference type="NCBI Taxonomy" id="1423765"/>
    <lineage>
        <taxon>Bacteria</taxon>
        <taxon>Bacillati</taxon>
        <taxon>Bacillota</taxon>
        <taxon>Bacilli</taxon>
        <taxon>Lactobacillales</taxon>
        <taxon>Lactobacillaceae</taxon>
        <taxon>Companilactobacillus</taxon>
        <taxon>Companilactobacillus kimchii</taxon>
    </lineage>
</organism>
<evidence type="ECO:0000313" key="7">
    <source>
        <dbReference type="EMBL" id="KRK52725.1"/>
    </source>
</evidence>
<dbReference type="SUPFAM" id="SSF55469">
    <property type="entry name" value="FMN-dependent nitroreductase-like"/>
    <property type="match status" value="1"/>
</dbReference>
<gene>
    <name evidence="7" type="ORF">FC97_GL002539</name>
</gene>
<dbReference type="CDD" id="cd02146">
    <property type="entry name" value="NfsA-like"/>
    <property type="match status" value="1"/>
</dbReference>
<evidence type="ECO:0000256" key="3">
    <source>
        <dbReference type="ARBA" id="ARBA00022643"/>
    </source>
</evidence>